<dbReference type="RefSeq" id="WP_246606470.1">
    <property type="nucleotide sequence ID" value="NZ_BOQN01000028.1"/>
</dbReference>
<dbReference type="EMBL" id="BOQN01000028">
    <property type="protein sequence ID" value="GIM90424.1"/>
    <property type="molecule type" value="Genomic_DNA"/>
</dbReference>
<keyword evidence="2" id="KW-1185">Reference proteome</keyword>
<proteinExistence type="predicted"/>
<name>A0A919W1H5_9ACTN</name>
<gene>
    <name evidence="1" type="ORF">Ato02nite_022170</name>
</gene>
<dbReference type="AlphaFoldDB" id="A0A919W1H5"/>
<accession>A0A919W1H5</accession>
<comment type="caution">
    <text evidence="1">The sequence shown here is derived from an EMBL/GenBank/DDBJ whole genome shotgun (WGS) entry which is preliminary data.</text>
</comment>
<evidence type="ECO:0000313" key="1">
    <source>
        <dbReference type="EMBL" id="GIM90424.1"/>
    </source>
</evidence>
<organism evidence="1 2">
    <name type="scientific">Paractinoplanes toevensis</name>
    <dbReference type="NCBI Taxonomy" id="571911"/>
    <lineage>
        <taxon>Bacteria</taxon>
        <taxon>Bacillati</taxon>
        <taxon>Actinomycetota</taxon>
        <taxon>Actinomycetes</taxon>
        <taxon>Micromonosporales</taxon>
        <taxon>Micromonosporaceae</taxon>
        <taxon>Paractinoplanes</taxon>
    </lineage>
</organism>
<sequence length="175" mass="19331">MITIQRTRVRWSAAARGAPDANSRRGLCRPTTLPLSPDGADVLIHDILVEEAAGYTARDEVTTGGLERARDLDLWLSVETSTVLVDRLPGSAAYPRLSGPARLFKLLPGQTGRYRANFRFTVTTCACNSSWFYEDWLILIANGDVSPDGFTARAPDHSIDHRVHLYGGASRPHRR</sequence>
<protein>
    <submittedName>
        <fullName evidence="1">Uncharacterized protein</fullName>
    </submittedName>
</protein>
<dbReference type="Proteomes" id="UP000677082">
    <property type="component" value="Unassembled WGS sequence"/>
</dbReference>
<reference evidence="1 2" key="1">
    <citation type="submission" date="2021-03" db="EMBL/GenBank/DDBJ databases">
        <title>Whole genome shotgun sequence of Actinoplanes toevensis NBRC 105298.</title>
        <authorList>
            <person name="Komaki H."/>
            <person name="Tamura T."/>
        </authorList>
    </citation>
    <scope>NUCLEOTIDE SEQUENCE [LARGE SCALE GENOMIC DNA]</scope>
    <source>
        <strain evidence="1 2">NBRC 105298</strain>
    </source>
</reference>
<evidence type="ECO:0000313" key="2">
    <source>
        <dbReference type="Proteomes" id="UP000677082"/>
    </source>
</evidence>